<dbReference type="CDD" id="cd00067">
    <property type="entry name" value="GAL4"/>
    <property type="match status" value="1"/>
</dbReference>
<dbReference type="InterPro" id="IPR001138">
    <property type="entry name" value="Zn2Cys6_DnaBD"/>
</dbReference>
<evidence type="ECO:0000313" key="5">
    <source>
        <dbReference type="EMBL" id="KAF2271202.1"/>
    </source>
</evidence>
<comment type="caution">
    <text evidence="5">The sequence shown here is derived from an EMBL/GenBank/DDBJ whole genome shotgun (WGS) entry which is preliminary data.</text>
</comment>
<gene>
    <name evidence="5" type="ORF">CC78DRAFT_14020</name>
</gene>
<feature type="compositionally biased region" description="Low complexity" evidence="3">
    <location>
        <begin position="572"/>
        <end position="581"/>
    </location>
</feature>
<keyword evidence="1" id="KW-0479">Metal-binding</keyword>
<dbReference type="Pfam" id="PF00172">
    <property type="entry name" value="Zn_clus"/>
    <property type="match status" value="1"/>
</dbReference>
<keyword evidence="2" id="KW-0539">Nucleus</keyword>
<protein>
    <recommendedName>
        <fullName evidence="4">Zn(2)-C6 fungal-type domain-containing protein</fullName>
    </recommendedName>
</protein>
<dbReference type="Proteomes" id="UP000800093">
    <property type="component" value="Unassembled WGS sequence"/>
</dbReference>
<dbReference type="GO" id="GO:0006351">
    <property type="term" value="P:DNA-templated transcription"/>
    <property type="evidence" value="ECO:0007669"/>
    <property type="project" value="InterPro"/>
</dbReference>
<dbReference type="InterPro" id="IPR007219">
    <property type="entry name" value="XnlR_reg_dom"/>
</dbReference>
<accession>A0A9P4NDF5</accession>
<feature type="region of interest" description="Disordered" evidence="3">
    <location>
        <begin position="661"/>
        <end position="693"/>
    </location>
</feature>
<evidence type="ECO:0000256" key="2">
    <source>
        <dbReference type="ARBA" id="ARBA00023242"/>
    </source>
</evidence>
<dbReference type="PANTHER" id="PTHR31668">
    <property type="entry name" value="GLUCOSE TRANSPORT TRANSCRIPTION REGULATOR RGT1-RELATED-RELATED"/>
    <property type="match status" value="1"/>
</dbReference>
<sequence>MSTTGISSTPVKRACDSCHRRKVKCVGEGTNPCKNCVTAGLACTYNAIPQKKGPKGSRAKVLSELRESQRQSQISASFASELGFDSRPHPASFARTPGLLPPALVESCLEFFFSSVYPTQPVLHRQRAQDTVISMEHSTEAYCMIAALCAHNMIQCNMNVAPSLLPRPEMAQVSNVSLGHVLLEESVRVRKGFNYLESPTHLSVLTSWFYYGCYFGLGRDNTAWSYLREATTLAHLLGMHDEEYYKNDPLDITRRRILYWLLFVEERTHGLHKHRPISLYATIHSPSLDEVPSDRQVAAGLDLLISLYKPFDDTFFAVWNKVRADTNPDWIAQLQNQLADTLPSYLDCTEIQAVDLRISQLWLRTMVWQLCVSQGLVSSVTSDSAMTFKYPVEITRDLLSMIHQFSHQAVEVHGVGLIEKLFDIACCLIDVVACIPFSPNTFALGPRDYVSRFLTLFSAIRDGQTRYLPLLLAKVSEVLPNLPLPRSLNIPQNVSGSAMGVSLGLTTIPSNVSDDLSSLPSAPSPSLPPSDLIRQLQAQLPFNASQQSLLQAPSSRVEDLSLYDSSASHTAPHSSGSGTPSQPTPPGPYDPSPSQPRSQLQAQPHHHPAVQVHASHSHQRSQIQGHHLSINSPPYDPRFAIPGFPVNPSMVFKQEDAETVGQNQEESRTMYPQNASRGGLGHGRGHHGGGYAG</sequence>
<dbReference type="PROSITE" id="PS00463">
    <property type="entry name" value="ZN2_CY6_FUNGAL_1"/>
    <property type="match status" value="1"/>
</dbReference>
<evidence type="ECO:0000259" key="4">
    <source>
        <dbReference type="PROSITE" id="PS50048"/>
    </source>
</evidence>
<dbReference type="GO" id="GO:0003677">
    <property type="term" value="F:DNA binding"/>
    <property type="evidence" value="ECO:0007669"/>
    <property type="project" value="InterPro"/>
</dbReference>
<dbReference type="SUPFAM" id="SSF57701">
    <property type="entry name" value="Zn2/Cys6 DNA-binding domain"/>
    <property type="match status" value="1"/>
</dbReference>
<evidence type="ECO:0000256" key="1">
    <source>
        <dbReference type="ARBA" id="ARBA00022723"/>
    </source>
</evidence>
<dbReference type="InterPro" id="IPR050797">
    <property type="entry name" value="Carb_Metab_Trans_Reg"/>
</dbReference>
<dbReference type="CDD" id="cd12148">
    <property type="entry name" value="fungal_TF_MHR"/>
    <property type="match status" value="1"/>
</dbReference>
<dbReference type="Gene3D" id="4.10.240.10">
    <property type="entry name" value="Zn(2)-C6 fungal-type DNA-binding domain"/>
    <property type="match status" value="1"/>
</dbReference>
<organism evidence="5 6">
    <name type="scientific">Lojkania enalia</name>
    <dbReference type="NCBI Taxonomy" id="147567"/>
    <lineage>
        <taxon>Eukaryota</taxon>
        <taxon>Fungi</taxon>
        <taxon>Dikarya</taxon>
        <taxon>Ascomycota</taxon>
        <taxon>Pezizomycotina</taxon>
        <taxon>Dothideomycetes</taxon>
        <taxon>Pleosporomycetidae</taxon>
        <taxon>Pleosporales</taxon>
        <taxon>Pleosporales incertae sedis</taxon>
        <taxon>Lojkania</taxon>
    </lineage>
</organism>
<proteinExistence type="predicted"/>
<dbReference type="PANTHER" id="PTHR31668:SF20">
    <property type="entry name" value="ZN(II)2CYS6 TRANSCRIPTION FACTOR (EUROFUNG)"/>
    <property type="match status" value="1"/>
</dbReference>
<dbReference type="GO" id="GO:0000981">
    <property type="term" value="F:DNA-binding transcription factor activity, RNA polymerase II-specific"/>
    <property type="evidence" value="ECO:0007669"/>
    <property type="project" value="InterPro"/>
</dbReference>
<feature type="compositionally biased region" description="Polar residues" evidence="3">
    <location>
        <begin position="620"/>
        <end position="632"/>
    </location>
</feature>
<dbReference type="SMART" id="SM00066">
    <property type="entry name" value="GAL4"/>
    <property type="match status" value="1"/>
</dbReference>
<dbReference type="AlphaFoldDB" id="A0A9P4NDF5"/>
<dbReference type="PROSITE" id="PS50048">
    <property type="entry name" value="ZN2_CY6_FUNGAL_2"/>
    <property type="match status" value="1"/>
</dbReference>
<dbReference type="InterPro" id="IPR036864">
    <property type="entry name" value="Zn2-C6_fun-type_DNA-bd_sf"/>
</dbReference>
<feature type="domain" description="Zn(2)-C6 fungal-type" evidence="4">
    <location>
        <begin position="14"/>
        <end position="45"/>
    </location>
</feature>
<name>A0A9P4NDF5_9PLEO</name>
<dbReference type="Pfam" id="PF04082">
    <property type="entry name" value="Fungal_trans"/>
    <property type="match status" value="1"/>
</dbReference>
<reference evidence="6" key="1">
    <citation type="journal article" date="2020" name="Stud. Mycol.">
        <title>101 Dothideomycetes genomes: A test case for predicting lifestyles and emergence of pathogens.</title>
        <authorList>
            <person name="Haridas S."/>
            <person name="Albert R."/>
            <person name="Binder M."/>
            <person name="Bloem J."/>
            <person name="LaButti K."/>
            <person name="Salamov A."/>
            <person name="Andreopoulos B."/>
            <person name="Baker S."/>
            <person name="Barry K."/>
            <person name="Bills G."/>
            <person name="Bluhm B."/>
            <person name="Cannon C."/>
            <person name="Castanera R."/>
            <person name="Culley D."/>
            <person name="Daum C."/>
            <person name="Ezra D."/>
            <person name="Gonzalez J."/>
            <person name="Henrissat B."/>
            <person name="Kuo A."/>
            <person name="Liang C."/>
            <person name="Lipzen A."/>
            <person name="Lutzoni F."/>
            <person name="Magnuson J."/>
            <person name="Mondo S."/>
            <person name="Nolan M."/>
            <person name="Ohm R."/>
            <person name="Pangilinan J."/>
            <person name="Park H.-J."/>
            <person name="Ramirez L."/>
            <person name="Alfaro M."/>
            <person name="Sun H."/>
            <person name="Tritt A."/>
            <person name="Yoshinaga Y."/>
            <person name="Zwiers L.-H."/>
            <person name="Turgeon B."/>
            <person name="Goodwin S."/>
            <person name="Spatafora J."/>
            <person name="Crous P."/>
            <person name="Grigoriev I."/>
        </authorList>
    </citation>
    <scope>NUCLEOTIDE SEQUENCE [LARGE SCALE GENOMIC DNA]</scope>
    <source>
        <strain evidence="6">CBS 304.66</strain>
    </source>
</reference>
<dbReference type="OrthoDB" id="4132249at2759"/>
<dbReference type="SMART" id="SM00906">
    <property type="entry name" value="Fungal_trans"/>
    <property type="match status" value="1"/>
</dbReference>
<feature type="compositionally biased region" description="Pro residues" evidence="3">
    <location>
        <begin position="582"/>
        <end position="594"/>
    </location>
</feature>
<evidence type="ECO:0000256" key="3">
    <source>
        <dbReference type="SAM" id="MobiDB-lite"/>
    </source>
</evidence>
<feature type="region of interest" description="Disordered" evidence="3">
    <location>
        <begin position="547"/>
        <end position="636"/>
    </location>
</feature>
<keyword evidence="6" id="KW-1185">Reference proteome</keyword>
<dbReference type="EMBL" id="ML986578">
    <property type="protein sequence ID" value="KAF2271202.1"/>
    <property type="molecule type" value="Genomic_DNA"/>
</dbReference>
<dbReference type="GO" id="GO:0008270">
    <property type="term" value="F:zinc ion binding"/>
    <property type="evidence" value="ECO:0007669"/>
    <property type="project" value="InterPro"/>
</dbReference>
<feature type="compositionally biased region" description="Polar residues" evidence="3">
    <location>
        <begin position="661"/>
        <end position="676"/>
    </location>
</feature>
<feature type="compositionally biased region" description="Gly residues" evidence="3">
    <location>
        <begin position="678"/>
        <end position="693"/>
    </location>
</feature>
<evidence type="ECO:0000313" key="6">
    <source>
        <dbReference type="Proteomes" id="UP000800093"/>
    </source>
</evidence>